<accession>A0ABP8D287</accession>
<evidence type="ECO:0000259" key="5">
    <source>
        <dbReference type="Pfam" id="PF18942"/>
    </source>
</evidence>
<evidence type="ECO:0000259" key="6">
    <source>
        <dbReference type="Pfam" id="PF18962"/>
    </source>
</evidence>
<reference evidence="8" key="1">
    <citation type="journal article" date="2019" name="Int. J. Syst. Evol. Microbiol.">
        <title>The Global Catalogue of Microorganisms (GCM) 10K type strain sequencing project: providing services to taxonomists for standard genome sequencing and annotation.</title>
        <authorList>
            <consortium name="The Broad Institute Genomics Platform"/>
            <consortium name="The Broad Institute Genome Sequencing Center for Infectious Disease"/>
            <person name="Wu L."/>
            <person name="Ma J."/>
        </authorList>
    </citation>
    <scope>NUCLEOTIDE SEQUENCE [LARGE SCALE GENOMIC DNA]</scope>
    <source>
        <strain evidence="8">JCM 17633</strain>
    </source>
</reference>
<evidence type="ECO:0000313" key="7">
    <source>
        <dbReference type="EMBL" id="GAA4246266.1"/>
    </source>
</evidence>
<dbReference type="Pfam" id="PF02018">
    <property type="entry name" value="CBM_4_9"/>
    <property type="match status" value="1"/>
</dbReference>
<feature type="domain" description="Secretion system C-terminal sorting" evidence="6">
    <location>
        <begin position="482"/>
        <end position="551"/>
    </location>
</feature>
<evidence type="ECO:0000256" key="2">
    <source>
        <dbReference type="ARBA" id="ARBA00022801"/>
    </source>
</evidence>
<dbReference type="InterPro" id="IPR003305">
    <property type="entry name" value="CenC_carb-bd"/>
</dbReference>
<keyword evidence="8" id="KW-1185">Reference proteome</keyword>
<dbReference type="Pfam" id="PF18962">
    <property type="entry name" value="Por_Secre_tail"/>
    <property type="match status" value="1"/>
</dbReference>
<dbReference type="InterPro" id="IPR043744">
    <property type="entry name" value="DUF5689"/>
</dbReference>
<protein>
    <recommendedName>
        <fullName evidence="9">Secretion system C-terminal sorting domain-containing protein</fullName>
    </recommendedName>
</protein>
<feature type="domain" description="DUF5689" evidence="5">
    <location>
        <begin position="344"/>
        <end position="466"/>
    </location>
</feature>
<keyword evidence="1 3" id="KW-0732">Signal</keyword>
<feature type="signal peptide" evidence="3">
    <location>
        <begin position="1"/>
        <end position="19"/>
    </location>
</feature>
<dbReference type="SUPFAM" id="SSF49785">
    <property type="entry name" value="Galactose-binding domain-like"/>
    <property type="match status" value="1"/>
</dbReference>
<dbReference type="Proteomes" id="UP001501682">
    <property type="component" value="Unassembled WGS sequence"/>
</dbReference>
<sequence length="552" mass="58755">MKKIYFLLFTLLIASSSYGQELLVNGTFEAWDDATTPTGWTVAESAEQETTVVHGGTSAVKHTGGTSDLGQRISGITPGTSYTLSLWYKVESGDGTDARVWSKWALDGANDNTTDADVLQGVGSSGYFDNNGNEWTEYTTTVTAPATANEFYFEVRTYNGAVVYWDDFSFFQEATAIPTLSVTYPTNGASIPSADVDVEISVQNFTVGNPGAGIDGHIHYTLDGGSVVMKYDTDPISLTGLSIGNHTLDLELVDNSHQPLASPITTSVSFEITGVNQVADITALRAGTIGDFYELTGEAIISYIITDGTRNQKYIQDGGAGILIDDNGGILTTAFNNGDGITGLKGQLTEFNNTLQFVPNENATASSTGNTLTPIVVSASELINNGEAYESRLITLNNVTFADAGTFTDNTSYDVADGSDITVVRVNFGDEDLIGSAIPAGAVSVTGIGGQFIDDYQILPRYISDIAPPLSVANFNANTFSLYPNPTNTGFVSITSRNSEAISVQVFDILGKQVKNETLTNNTLNVANLKSGVYIVKITQNNTSTTKKLVIK</sequence>
<dbReference type="InterPro" id="IPR026444">
    <property type="entry name" value="Secre_tail"/>
</dbReference>
<dbReference type="EMBL" id="BAABCB010000030">
    <property type="protein sequence ID" value="GAA4246266.1"/>
    <property type="molecule type" value="Genomic_DNA"/>
</dbReference>
<dbReference type="Gene3D" id="2.60.120.260">
    <property type="entry name" value="Galactose-binding domain-like"/>
    <property type="match status" value="1"/>
</dbReference>
<dbReference type="InterPro" id="IPR008979">
    <property type="entry name" value="Galactose-bd-like_sf"/>
</dbReference>
<comment type="caution">
    <text evidence="7">The sequence shown here is derived from an EMBL/GenBank/DDBJ whole genome shotgun (WGS) entry which is preliminary data.</text>
</comment>
<dbReference type="NCBIfam" id="TIGR04183">
    <property type="entry name" value="Por_Secre_tail"/>
    <property type="match status" value="1"/>
</dbReference>
<evidence type="ECO:0008006" key="9">
    <source>
        <dbReference type="Google" id="ProtNLM"/>
    </source>
</evidence>
<evidence type="ECO:0000259" key="4">
    <source>
        <dbReference type="Pfam" id="PF02018"/>
    </source>
</evidence>
<gene>
    <name evidence="7" type="ORF">GCM10022292_31990</name>
</gene>
<evidence type="ECO:0000256" key="1">
    <source>
        <dbReference type="ARBA" id="ARBA00022729"/>
    </source>
</evidence>
<dbReference type="RefSeq" id="WP_344715975.1">
    <property type="nucleotide sequence ID" value="NZ_BAABCB010000030.1"/>
</dbReference>
<dbReference type="Pfam" id="PF18942">
    <property type="entry name" value="DUF5689"/>
    <property type="match status" value="1"/>
</dbReference>
<feature type="chain" id="PRO_5046021975" description="Secretion system C-terminal sorting domain-containing protein" evidence="3">
    <location>
        <begin position="20"/>
        <end position="552"/>
    </location>
</feature>
<name>A0ABP8D287_9FLAO</name>
<organism evidence="7 8">
    <name type="scientific">Winogradskyella damuponensis</name>
    <dbReference type="NCBI Taxonomy" id="943939"/>
    <lineage>
        <taxon>Bacteria</taxon>
        <taxon>Pseudomonadati</taxon>
        <taxon>Bacteroidota</taxon>
        <taxon>Flavobacteriia</taxon>
        <taxon>Flavobacteriales</taxon>
        <taxon>Flavobacteriaceae</taxon>
        <taxon>Winogradskyella</taxon>
    </lineage>
</organism>
<feature type="domain" description="CBM-cenC" evidence="4">
    <location>
        <begin position="21"/>
        <end position="156"/>
    </location>
</feature>
<proteinExistence type="predicted"/>
<keyword evidence="2" id="KW-0378">Hydrolase</keyword>
<evidence type="ECO:0000313" key="8">
    <source>
        <dbReference type="Proteomes" id="UP001501682"/>
    </source>
</evidence>
<evidence type="ECO:0000256" key="3">
    <source>
        <dbReference type="SAM" id="SignalP"/>
    </source>
</evidence>